<sequence length="295" mass="34710">MIDNYHLIKDQDQVNKVYYSQIIKNFESTSVALATANKSYKLLKKEADELKKEKDILLETNNELDKSIAKKNKEISDLVIKLNTTIQDYEIKLEKKEEEMWALSCQITNSEMKRSPSTPNDKVMIDLEARWKDKDKILNDEIQALTEKIMDKDNRIAELTKEIHRLNQKQFNSRLKNLKSTEQKMTEKINEYILTEEQIEIMFICPRCLSILKKPVTLTPCGHTYCKECMETIKEENYNSLYCQECSVPVKDLYDNKILDKICNEFSKRHEVTKALMLSINELEEIDKDDSEEKD</sequence>
<reference evidence="7 8" key="2">
    <citation type="submission" date="2016-08" db="EMBL/GenBank/DDBJ databases">
        <title>Pervasive Adenine N6-methylation of Active Genes in Fungi.</title>
        <authorList>
            <consortium name="DOE Joint Genome Institute"/>
            <person name="Mondo S.J."/>
            <person name="Dannebaum R.O."/>
            <person name="Kuo R.C."/>
            <person name="Labutti K."/>
            <person name="Haridas S."/>
            <person name="Kuo A."/>
            <person name="Salamov A."/>
            <person name="Ahrendt S.R."/>
            <person name="Lipzen A."/>
            <person name="Sullivan W."/>
            <person name="Andreopoulos W.B."/>
            <person name="Clum A."/>
            <person name="Lindquist E."/>
            <person name="Daum C."/>
            <person name="Ramamoorthy G.K."/>
            <person name="Gryganskyi A."/>
            <person name="Culley D."/>
            <person name="Magnuson J.K."/>
            <person name="James T.Y."/>
            <person name="O'Malley M.A."/>
            <person name="Stajich J.E."/>
            <person name="Spatafora J.W."/>
            <person name="Visel A."/>
            <person name="Grigoriev I.V."/>
        </authorList>
    </citation>
    <scope>NUCLEOTIDE SEQUENCE [LARGE SCALE GENOMIC DNA]</scope>
    <source>
        <strain evidence="7 8">S4</strain>
    </source>
</reference>
<dbReference type="SMART" id="SM00184">
    <property type="entry name" value="RING"/>
    <property type="match status" value="1"/>
</dbReference>
<evidence type="ECO:0000256" key="2">
    <source>
        <dbReference type="ARBA" id="ARBA00022771"/>
    </source>
</evidence>
<dbReference type="PROSITE" id="PS00518">
    <property type="entry name" value="ZF_RING_1"/>
    <property type="match status" value="1"/>
</dbReference>
<evidence type="ECO:0000256" key="4">
    <source>
        <dbReference type="PROSITE-ProRule" id="PRU00175"/>
    </source>
</evidence>
<keyword evidence="2 4" id="KW-0863">Zinc-finger</keyword>
<feature type="domain" description="RING-type" evidence="6">
    <location>
        <begin position="205"/>
        <end position="247"/>
    </location>
</feature>
<dbReference type="InterPro" id="IPR017907">
    <property type="entry name" value="Znf_RING_CS"/>
</dbReference>
<dbReference type="STRING" id="1754192.A0A1Y1XAX7"/>
<dbReference type="SUPFAM" id="SSF57850">
    <property type="entry name" value="RING/U-box"/>
    <property type="match status" value="1"/>
</dbReference>
<keyword evidence="3" id="KW-0862">Zinc</keyword>
<proteinExistence type="predicted"/>
<feature type="coiled-coil region" evidence="5">
    <location>
        <begin position="142"/>
        <end position="169"/>
    </location>
</feature>
<name>A0A1Y1XAX7_9FUNG</name>
<keyword evidence="5" id="KW-0175">Coiled coil</keyword>
<dbReference type="AlphaFoldDB" id="A0A1Y1XAX7"/>
<dbReference type="OrthoDB" id="6105938at2759"/>
<evidence type="ECO:0000313" key="7">
    <source>
        <dbReference type="EMBL" id="ORX82504.1"/>
    </source>
</evidence>
<evidence type="ECO:0000256" key="5">
    <source>
        <dbReference type="SAM" id="Coils"/>
    </source>
</evidence>
<accession>A0A1Y1XAX7</accession>
<keyword evidence="8" id="KW-1185">Reference proteome</keyword>
<evidence type="ECO:0000313" key="8">
    <source>
        <dbReference type="Proteomes" id="UP000193944"/>
    </source>
</evidence>
<evidence type="ECO:0000259" key="6">
    <source>
        <dbReference type="PROSITE" id="PS50089"/>
    </source>
</evidence>
<dbReference type="EMBL" id="MCFG01000093">
    <property type="protein sequence ID" value="ORX82504.1"/>
    <property type="molecule type" value="Genomic_DNA"/>
</dbReference>
<protein>
    <recommendedName>
        <fullName evidence="6">RING-type domain-containing protein</fullName>
    </recommendedName>
</protein>
<organism evidence="7 8">
    <name type="scientific">Anaeromyces robustus</name>
    <dbReference type="NCBI Taxonomy" id="1754192"/>
    <lineage>
        <taxon>Eukaryota</taxon>
        <taxon>Fungi</taxon>
        <taxon>Fungi incertae sedis</taxon>
        <taxon>Chytridiomycota</taxon>
        <taxon>Chytridiomycota incertae sedis</taxon>
        <taxon>Neocallimastigomycetes</taxon>
        <taxon>Neocallimastigales</taxon>
        <taxon>Neocallimastigaceae</taxon>
        <taxon>Anaeromyces</taxon>
    </lineage>
</organism>
<dbReference type="InterPro" id="IPR013083">
    <property type="entry name" value="Znf_RING/FYVE/PHD"/>
</dbReference>
<dbReference type="GO" id="GO:0008270">
    <property type="term" value="F:zinc ion binding"/>
    <property type="evidence" value="ECO:0007669"/>
    <property type="project" value="UniProtKB-KW"/>
</dbReference>
<dbReference type="Gene3D" id="3.30.40.10">
    <property type="entry name" value="Zinc/RING finger domain, C3HC4 (zinc finger)"/>
    <property type="match status" value="1"/>
</dbReference>
<dbReference type="Proteomes" id="UP000193944">
    <property type="component" value="Unassembled WGS sequence"/>
</dbReference>
<dbReference type="PROSITE" id="PS50089">
    <property type="entry name" value="ZF_RING_2"/>
    <property type="match status" value="1"/>
</dbReference>
<dbReference type="InterPro" id="IPR001841">
    <property type="entry name" value="Znf_RING"/>
</dbReference>
<evidence type="ECO:0000256" key="3">
    <source>
        <dbReference type="ARBA" id="ARBA00022833"/>
    </source>
</evidence>
<reference evidence="7 8" key="1">
    <citation type="submission" date="2016-08" db="EMBL/GenBank/DDBJ databases">
        <title>A Parts List for Fungal Cellulosomes Revealed by Comparative Genomics.</title>
        <authorList>
            <consortium name="DOE Joint Genome Institute"/>
            <person name="Haitjema C.H."/>
            <person name="Gilmore S.P."/>
            <person name="Henske J.K."/>
            <person name="Solomon K.V."/>
            <person name="De Groot R."/>
            <person name="Kuo A."/>
            <person name="Mondo S.J."/>
            <person name="Salamov A.A."/>
            <person name="Labutti K."/>
            <person name="Zhao Z."/>
            <person name="Chiniquy J."/>
            <person name="Barry K."/>
            <person name="Brewer H.M."/>
            <person name="Purvine S.O."/>
            <person name="Wright A.T."/>
            <person name="Boxma B."/>
            <person name="Van Alen T."/>
            <person name="Hackstein J.H."/>
            <person name="Baker S.E."/>
            <person name="Grigoriev I.V."/>
            <person name="O'Malley M.A."/>
        </authorList>
    </citation>
    <scope>NUCLEOTIDE SEQUENCE [LARGE SCALE GENOMIC DNA]</scope>
    <source>
        <strain evidence="7 8">S4</strain>
    </source>
</reference>
<dbReference type="InterPro" id="IPR027370">
    <property type="entry name" value="Znf-RING_euk"/>
</dbReference>
<evidence type="ECO:0000256" key="1">
    <source>
        <dbReference type="ARBA" id="ARBA00022723"/>
    </source>
</evidence>
<comment type="caution">
    <text evidence="7">The sequence shown here is derived from an EMBL/GenBank/DDBJ whole genome shotgun (WGS) entry which is preliminary data.</text>
</comment>
<gene>
    <name evidence="7" type="ORF">BCR32DRAFT_244097</name>
</gene>
<dbReference type="Pfam" id="PF13445">
    <property type="entry name" value="zf-RING_UBOX"/>
    <property type="match status" value="1"/>
</dbReference>
<keyword evidence="1" id="KW-0479">Metal-binding</keyword>
<feature type="coiled-coil region" evidence="5">
    <location>
        <begin position="33"/>
        <end position="106"/>
    </location>
</feature>